<evidence type="ECO:0000256" key="2">
    <source>
        <dbReference type="ARBA" id="ARBA00023015"/>
    </source>
</evidence>
<evidence type="ECO:0000256" key="4">
    <source>
        <dbReference type="ARBA" id="ARBA00023163"/>
    </source>
</evidence>
<dbReference type="RefSeq" id="WP_170131284.1">
    <property type="nucleotide sequence ID" value="NZ_QGDQ01000002.1"/>
</dbReference>
<dbReference type="PANTHER" id="PTHR34294:SF1">
    <property type="entry name" value="TRANSCRIPTIONAL REGULATOR LSRR"/>
    <property type="match status" value="1"/>
</dbReference>
<evidence type="ECO:0000259" key="6">
    <source>
        <dbReference type="Pfam" id="PF04198"/>
    </source>
</evidence>
<feature type="domain" description="Sugar-binding" evidence="6">
    <location>
        <begin position="113"/>
        <end position="331"/>
    </location>
</feature>
<evidence type="ECO:0000256" key="5">
    <source>
        <dbReference type="SAM" id="MobiDB-lite"/>
    </source>
</evidence>
<accession>A0A316ADJ3</accession>
<comment type="caution">
    <text evidence="7">The sequence shown here is derived from an EMBL/GenBank/DDBJ whole genome shotgun (WGS) entry which is preliminary data.</text>
</comment>
<protein>
    <submittedName>
        <fullName evidence="7">Transcriptional regulator</fullName>
    </submittedName>
</protein>
<dbReference type="EMBL" id="QGDQ01000002">
    <property type="protein sequence ID" value="PWJ55682.1"/>
    <property type="molecule type" value="Genomic_DNA"/>
</dbReference>
<dbReference type="InterPro" id="IPR036388">
    <property type="entry name" value="WH-like_DNA-bd_sf"/>
</dbReference>
<feature type="compositionally biased region" description="Acidic residues" evidence="5">
    <location>
        <begin position="100"/>
        <end position="109"/>
    </location>
</feature>
<evidence type="ECO:0000256" key="3">
    <source>
        <dbReference type="ARBA" id="ARBA00023125"/>
    </source>
</evidence>
<proteinExistence type="inferred from homology"/>
<keyword evidence="3" id="KW-0238">DNA-binding</keyword>
<dbReference type="PANTHER" id="PTHR34294">
    <property type="entry name" value="TRANSCRIPTIONAL REGULATOR-RELATED"/>
    <property type="match status" value="1"/>
</dbReference>
<evidence type="ECO:0000313" key="7">
    <source>
        <dbReference type="EMBL" id="PWJ55682.1"/>
    </source>
</evidence>
<sequence length="334" mass="34116">MATKAGGSYGAGGLALAVEAARRFYVEGASKVQIADELGVSRFKVARLLDTARAAGLVQITIGAPPQVDPYLSAGLRRALDLRHAVVLADGRGPVGKSSDDDDGDDDDGGERGPLGAAVGKLACDYLQHLVGPDDVVGLAWGHAMAALGGAWSERVAATFVQLAGSIARPDLALGAPELVRTTAERAGGRAACYYAPIVLPDAGSATALQQQIGVREAFGLLDGLTKAVVSIGAWSPRESTVYDALEEADRDRVTGAGVVAETTGLLLTAEGVVVDALPDRVVAVGETQLRRARVVAVAVGASRALAVRSVVRSGLVDTLVTHASLARALLVAS</sequence>
<dbReference type="Gene3D" id="3.40.50.1360">
    <property type="match status" value="1"/>
</dbReference>
<keyword evidence="8" id="KW-1185">Reference proteome</keyword>
<comment type="similarity">
    <text evidence="1">Belongs to the SorC transcriptional regulatory family.</text>
</comment>
<dbReference type="Pfam" id="PF04198">
    <property type="entry name" value="Sugar-bind"/>
    <property type="match status" value="1"/>
</dbReference>
<gene>
    <name evidence="7" type="ORF">BXY45_10245</name>
</gene>
<evidence type="ECO:0000256" key="1">
    <source>
        <dbReference type="ARBA" id="ARBA00010466"/>
    </source>
</evidence>
<dbReference type="InterPro" id="IPR007324">
    <property type="entry name" value="Sugar-bd_dom_put"/>
</dbReference>
<dbReference type="Proteomes" id="UP000245469">
    <property type="component" value="Unassembled WGS sequence"/>
</dbReference>
<name>A0A316ADJ3_9ACTN</name>
<feature type="region of interest" description="Disordered" evidence="5">
    <location>
        <begin position="91"/>
        <end position="114"/>
    </location>
</feature>
<dbReference type="InterPro" id="IPR051054">
    <property type="entry name" value="SorC_transcr_regulators"/>
</dbReference>
<dbReference type="GO" id="GO:0003677">
    <property type="term" value="F:DNA binding"/>
    <property type="evidence" value="ECO:0007669"/>
    <property type="project" value="UniProtKB-KW"/>
</dbReference>
<dbReference type="Gene3D" id="1.10.10.10">
    <property type="entry name" value="Winged helix-like DNA-binding domain superfamily/Winged helix DNA-binding domain"/>
    <property type="match status" value="1"/>
</dbReference>
<keyword evidence="4" id="KW-0804">Transcription</keyword>
<dbReference type="InterPro" id="IPR037171">
    <property type="entry name" value="NagB/RpiA_transferase-like"/>
</dbReference>
<dbReference type="AlphaFoldDB" id="A0A316ADJ3"/>
<dbReference type="SUPFAM" id="SSF100950">
    <property type="entry name" value="NagB/RpiA/CoA transferase-like"/>
    <property type="match status" value="1"/>
</dbReference>
<organism evidence="7 8">
    <name type="scientific">Quadrisphaera granulorum</name>
    <dbReference type="NCBI Taxonomy" id="317664"/>
    <lineage>
        <taxon>Bacteria</taxon>
        <taxon>Bacillati</taxon>
        <taxon>Actinomycetota</taxon>
        <taxon>Actinomycetes</taxon>
        <taxon>Kineosporiales</taxon>
        <taxon>Kineosporiaceae</taxon>
        <taxon>Quadrisphaera</taxon>
    </lineage>
</organism>
<keyword evidence="2" id="KW-0805">Transcription regulation</keyword>
<dbReference type="GO" id="GO:0030246">
    <property type="term" value="F:carbohydrate binding"/>
    <property type="evidence" value="ECO:0007669"/>
    <property type="project" value="InterPro"/>
</dbReference>
<reference evidence="7 8" key="1">
    <citation type="submission" date="2018-03" db="EMBL/GenBank/DDBJ databases">
        <title>Genomic Encyclopedia of Archaeal and Bacterial Type Strains, Phase II (KMG-II): from individual species to whole genera.</title>
        <authorList>
            <person name="Goeker M."/>
        </authorList>
    </citation>
    <scope>NUCLEOTIDE SEQUENCE [LARGE SCALE GENOMIC DNA]</scope>
    <source>
        <strain evidence="7 8">DSM 44889</strain>
    </source>
</reference>
<evidence type="ECO:0000313" key="8">
    <source>
        <dbReference type="Proteomes" id="UP000245469"/>
    </source>
</evidence>